<evidence type="ECO:0000259" key="2">
    <source>
        <dbReference type="Pfam" id="PF22746"/>
    </source>
</evidence>
<evidence type="ECO:0000313" key="3">
    <source>
        <dbReference type="EMBL" id="KPJ23095.1"/>
    </source>
</evidence>
<protein>
    <recommendedName>
        <fullName evidence="5">DUF2089 domain-containing protein</fullName>
    </recommendedName>
</protein>
<proteinExistence type="predicted"/>
<sequence length="96" mass="11431">MVEENHPKWLNLLSQEDFEFIRQFILNSGSLKNMATYYNISYPTIRSRLDKLIEKLSIVSEERDNFIALIKRLALEGEMSYEVAKILINTYKEEKR</sequence>
<dbReference type="InterPro" id="IPR053959">
    <property type="entry name" value="YvlB/LiaX_N"/>
</dbReference>
<dbReference type="PATRIC" id="fig|119224.3.peg.1357"/>
<accession>A0A0P6SFE2</accession>
<organism evidence="3 4">
    <name type="scientific">Streptococcus phocae</name>
    <dbReference type="NCBI Taxonomy" id="119224"/>
    <lineage>
        <taxon>Bacteria</taxon>
        <taxon>Bacillati</taxon>
        <taxon>Bacillota</taxon>
        <taxon>Bacilli</taxon>
        <taxon>Lactobacillales</taxon>
        <taxon>Streptococcaceae</taxon>
        <taxon>Streptococcus</taxon>
    </lineage>
</organism>
<evidence type="ECO:0008006" key="5">
    <source>
        <dbReference type="Google" id="ProtNLM"/>
    </source>
</evidence>
<feature type="domain" description="YvlB/LiaX N-terminal" evidence="2">
    <location>
        <begin position="66"/>
        <end position="95"/>
    </location>
</feature>
<evidence type="ECO:0000259" key="1">
    <source>
        <dbReference type="Pfam" id="PF09862"/>
    </source>
</evidence>
<reference evidence="3 4" key="1">
    <citation type="submission" date="2015-08" db="EMBL/GenBank/DDBJ databases">
        <title>Genome sequence of Streptococcus phocae subsp. phocae ATCC 51973T isolated from liver specimen obtained from seal.</title>
        <authorList>
            <person name="Avendano-Herrera R."/>
        </authorList>
    </citation>
    <scope>NUCLEOTIDE SEQUENCE [LARGE SCALE GENOMIC DNA]</scope>
    <source>
        <strain evidence="3 4">ATCC 51973</strain>
    </source>
</reference>
<dbReference type="Pfam" id="PF22746">
    <property type="entry name" value="SHOCT-like_DUF2089-C"/>
    <property type="match status" value="1"/>
</dbReference>
<dbReference type="Proteomes" id="UP000049578">
    <property type="component" value="Unassembled WGS sequence"/>
</dbReference>
<feature type="domain" description="DUF2089" evidence="1">
    <location>
        <begin position="13"/>
        <end position="57"/>
    </location>
</feature>
<dbReference type="AlphaFoldDB" id="A0A0P6SFE2"/>
<dbReference type="EMBL" id="LHQM01000005">
    <property type="protein sequence ID" value="KPJ23095.1"/>
    <property type="molecule type" value="Genomic_DNA"/>
</dbReference>
<dbReference type="Pfam" id="PF09862">
    <property type="entry name" value="DUF2089"/>
    <property type="match status" value="1"/>
</dbReference>
<gene>
    <name evidence="3" type="ORF">AKK44_01160</name>
</gene>
<name>A0A0P6SFE2_9STRE</name>
<evidence type="ECO:0000313" key="4">
    <source>
        <dbReference type="Proteomes" id="UP000049578"/>
    </source>
</evidence>
<keyword evidence="4" id="KW-1185">Reference proteome</keyword>
<dbReference type="InterPro" id="IPR018658">
    <property type="entry name" value="DUF2089"/>
</dbReference>
<comment type="caution">
    <text evidence="3">The sequence shown here is derived from an EMBL/GenBank/DDBJ whole genome shotgun (WGS) entry which is preliminary data.</text>
</comment>